<feature type="region of interest" description="Disordered" evidence="7">
    <location>
        <begin position="610"/>
        <end position="629"/>
    </location>
</feature>
<keyword evidence="3 5" id="KW-0274">FAD</keyword>
<sequence length="869" mass="93138">MACARLHAALMARAPPSAPSRACARDLGHRARTWSLRPHSRRRFASAAAAAADHDADDAAAAGARTIVLEAADAPRSPPEASAPRGAVVWFRQDLRLDDNQAFRAAVRAANRRGGEVLCLFVWSPDEEGNDEGASWAPGEASRVWLHHSLDALDRDIRRRYGGGGIRFAAGEHASAVAAAAADVNATAVFASARYEPAHVEGDARTRRALAEGGIELITLPGHLLFDRDKIRIDMERERYFFGTLMPFVHAAEKFGGEPGAPSPAPPTAPIAHDGSGGAGGVSTLASLGLIPPSDAARDWSAGLRAEWDMSESGASEAWAQFKRMGLAGYEATHGRCDLTHKSSTSLLSPYLRFGQLSPRRVYSELRDARFGTAVDGVEGRRLSRTFWHRLYRREFAYWQLGVFPQLAVTSWRSHYESRGDWRWPERDPAAAEDLRRWQKGETGFPVVDAGMRRLIRTGWMHQTERMLAATFLVDYLHIHWSHGARWFHDYLVDADLAINSMMWQNAGKSGLDQWDVFAGGLAPDGSARTHDPNGETIAQYVPELAGLPPGHLRHRPWEASAKTLANAGVTIGDTYPARIVPDVDAARARMLTGVLEVRAREVAKAAAAAAEHAGSRSDDRSDDSYDETSRRTDVLVDVFTGADYVVAPPGSTVAADGALFPLSTRKEFKRALAKAESGKLAAAMGAARDWALARLDVAATGAGARGAGGGRGCEPSADETGFARAADIGRKRSARAAAAGHSHSHSHSHGGHSHSHSHGGHSHAPGEAIGHAHVGHTHGGGAAGRRSGSRSQGRKTPRSTGGIEHRSSSWAKGGGSGRKAAKGLTAKEVERKKVKAGRREARELGRAWSSGLGVGDVEGYGDESSDWD</sequence>
<dbReference type="EMBL" id="CP001328">
    <property type="protein sequence ID" value="ACO65147.1"/>
    <property type="molecule type" value="Genomic_DNA"/>
</dbReference>
<feature type="site" description="Electron transfer via tryptophanyl radical" evidence="6">
    <location>
        <position position="481"/>
    </location>
</feature>
<organism evidence="9 10">
    <name type="scientific">Micromonas commoda (strain RCC299 / NOUM17 / CCMP2709)</name>
    <name type="common">Picoplanktonic green alga</name>
    <dbReference type="NCBI Taxonomy" id="296587"/>
    <lineage>
        <taxon>Eukaryota</taxon>
        <taxon>Viridiplantae</taxon>
        <taxon>Chlorophyta</taxon>
        <taxon>Mamiellophyceae</taxon>
        <taxon>Mamiellales</taxon>
        <taxon>Mamiellaceae</taxon>
        <taxon>Micromonas</taxon>
    </lineage>
</organism>
<dbReference type="GO" id="GO:0003677">
    <property type="term" value="F:DNA binding"/>
    <property type="evidence" value="ECO:0007669"/>
    <property type="project" value="TreeGrafter"/>
</dbReference>
<dbReference type="InterPro" id="IPR005101">
    <property type="entry name" value="Cryptochr/Photolyase_FAD-bd"/>
</dbReference>
<dbReference type="GO" id="GO:0003904">
    <property type="term" value="F:deoxyribodipyrimidine photo-lyase activity"/>
    <property type="evidence" value="ECO:0007669"/>
    <property type="project" value="TreeGrafter"/>
</dbReference>
<dbReference type="InterPro" id="IPR014729">
    <property type="entry name" value="Rossmann-like_a/b/a_fold"/>
</dbReference>
<dbReference type="Gene3D" id="3.40.50.620">
    <property type="entry name" value="HUPs"/>
    <property type="match status" value="1"/>
</dbReference>
<dbReference type="Pfam" id="PF03441">
    <property type="entry name" value="FAD_binding_7"/>
    <property type="match status" value="1"/>
</dbReference>
<comment type="cofactor">
    <cofactor evidence="5">
        <name>FAD</name>
        <dbReference type="ChEBI" id="CHEBI:57692"/>
    </cofactor>
    <text evidence="5">Binds 1 FAD per subunit.</text>
</comment>
<feature type="compositionally biased region" description="Basic residues" evidence="7">
    <location>
        <begin position="743"/>
        <end position="762"/>
    </location>
</feature>
<dbReference type="PROSITE" id="PS00394">
    <property type="entry name" value="DNA_PHOTOLYASES_1_1"/>
    <property type="match status" value="1"/>
</dbReference>
<feature type="compositionally biased region" description="Basic and acidic residues" evidence="7">
    <location>
        <begin position="826"/>
        <end position="846"/>
    </location>
</feature>
<dbReference type="PROSITE" id="PS51645">
    <property type="entry name" value="PHR_CRY_ALPHA_BETA"/>
    <property type="match status" value="1"/>
</dbReference>
<dbReference type="PANTHER" id="PTHR11455:SF9">
    <property type="entry name" value="CRYPTOCHROME CIRCADIAN CLOCK 5 ISOFORM X1"/>
    <property type="match status" value="1"/>
</dbReference>
<dbReference type="InterPro" id="IPR006050">
    <property type="entry name" value="DNA_photolyase_N"/>
</dbReference>
<reference evidence="9 10" key="1">
    <citation type="journal article" date="2009" name="Science">
        <title>Green evolution and dynamic adaptations revealed by genomes of the marine picoeukaryotes Micromonas.</title>
        <authorList>
            <person name="Worden A.Z."/>
            <person name="Lee J.H."/>
            <person name="Mock T."/>
            <person name="Rouze P."/>
            <person name="Simmons M.P."/>
            <person name="Aerts A.L."/>
            <person name="Allen A.E."/>
            <person name="Cuvelier M.L."/>
            <person name="Derelle E."/>
            <person name="Everett M.V."/>
            <person name="Foulon E."/>
            <person name="Grimwood J."/>
            <person name="Gundlach H."/>
            <person name="Henrissat B."/>
            <person name="Napoli C."/>
            <person name="McDonald S.M."/>
            <person name="Parker M.S."/>
            <person name="Rombauts S."/>
            <person name="Salamov A."/>
            <person name="Von Dassow P."/>
            <person name="Badger J.H."/>
            <person name="Coutinho P.M."/>
            <person name="Demir E."/>
            <person name="Dubchak I."/>
            <person name="Gentemann C."/>
            <person name="Eikrem W."/>
            <person name="Gready J.E."/>
            <person name="John U."/>
            <person name="Lanier W."/>
            <person name="Lindquist E.A."/>
            <person name="Lucas S."/>
            <person name="Mayer K.F."/>
            <person name="Moreau H."/>
            <person name="Not F."/>
            <person name="Otillar R."/>
            <person name="Panaud O."/>
            <person name="Pangilinan J."/>
            <person name="Paulsen I."/>
            <person name="Piegu B."/>
            <person name="Poliakov A."/>
            <person name="Robbens S."/>
            <person name="Schmutz J."/>
            <person name="Toulza E."/>
            <person name="Wyss T."/>
            <person name="Zelensky A."/>
            <person name="Zhou K."/>
            <person name="Armbrust E.V."/>
            <person name="Bhattacharya D."/>
            <person name="Goodenough U.W."/>
            <person name="Van de Peer Y."/>
            <person name="Grigoriev I.V."/>
        </authorList>
    </citation>
    <scope>NUCLEOTIDE SEQUENCE [LARGE SCALE GENOMIC DNA]</scope>
    <source>
        <strain evidence="10">RCC299 / NOUM17</strain>
    </source>
</reference>
<dbReference type="Gene3D" id="1.10.579.10">
    <property type="entry name" value="DNA Cyclobutane Dipyrimidine Photolyase, subunit A, domain 3"/>
    <property type="match status" value="1"/>
</dbReference>
<accession>C1EA54</accession>
<evidence type="ECO:0000256" key="6">
    <source>
        <dbReference type="PIRSR" id="PIRSR602081-2"/>
    </source>
</evidence>
<dbReference type="GeneID" id="8245179"/>
<dbReference type="InterPro" id="IPR002081">
    <property type="entry name" value="Cryptochrome/DNA_photolyase_1"/>
</dbReference>
<dbReference type="RefSeq" id="XP_002503889.1">
    <property type="nucleotide sequence ID" value="XM_002503843.1"/>
</dbReference>
<evidence type="ECO:0000313" key="9">
    <source>
        <dbReference type="EMBL" id="ACO65147.1"/>
    </source>
</evidence>
<dbReference type="PANTHER" id="PTHR11455">
    <property type="entry name" value="CRYPTOCHROME"/>
    <property type="match status" value="1"/>
</dbReference>
<dbReference type="InterPro" id="IPR018394">
    <property type="entry name" value="DNA_photolyase_1_CS_C"/>
</dbReference>
<evidence type="ECO:0000256" key="7">
    <source>
        <dbReference type="SAM" id="MobiDB-lite"/>
    </source>
</evidence>
<evidence type="ECO:0000256" key="4">
    <source>
        <dbReference type="ARBA" id="ARBA00022991"/>
    </source>
</evidence>
<feature type="site" description="Electron transfer via tryptophanyl radical" evidence="6">
    <location>
        <position position="422"/>
    </location>
</feature>
<dbReference type="eggNOG" id="KOG0133">
    <property type="taxonomic scope" value="Eukaryota"/>
</dbReference>
<feature type="region of interest" description="Disordered" evidence="7">
    <location>
        <begin position="257"/>
        <end position="278"/>
    </location>
</feature>
<dbReference type="KEGG" id="mis:MICPUN_59952"/>
<evidence type="ECO:0000256" key="1">
    <source>
        <dbReference type="ARBA" id="ARBA00005862"/>
    </source>
</evidence>
<feature type="binding site" evidence="5">
    <location>
        <position position="387"/>
    </location>
    <ligand>
        <name>FAD</name>
        <dbReference type="ChEBI" id="CHEBI:57692"/>
    </ligand>
</feature>
<feature type="binding site" evidence="5">
    <location>
        <begin position="494"/>
        <end position="496"/>
    </location>
    <ligand>
        <name>FAD</name>
        <dbReference type="ChEBI" id="CHEBI:57692"/>
    </ligand>
</feature>
<dbReference type="Gene3D" id="1.25.40.80">
    <property type="match status" value="1"/>
</dbReference>
<dbReference type="AlphaFoldDB" id="C1EA54"/>
<evidence type="ECO:0000313" key="10">
    <source>
        <dbReference type="Proteomes" id="UP000002009"/>
    </source>
</evidence>
<dbReference type="PRINTS" id="PR00147">
    <property type="entry name" value="DNAPHOTLYASE"/>
</dbReference>
<dbReference type="InterPro" id="IPR036155">
    <property type="entry name" value="Crypto/Photolyase_N_sf"/>
</dbReference>
<name>C1EA54_MICCC</name>
<evidence type="ECO:0000256" key="3">
    <source>
        <dbReference type="ARBA" id="ARBA00022827"/>
    </source>
</evidence>
<feature type="domain" description="Photolyase/cryptochrome alpha/beta" evidence="8">
    <location>
        <begin position="85"/>
        <end position="225"/>
    </location>
</feature>
<dbReference type="GO" id="GO:0071949">
    <property type="term" value="F:FAD binding"/>
    <property type="evidence" value="ECO:0007669"/>
    <property type="project" value="TreeGrafter"/>
</dbReference>
<dbReference type="OrthoDB" id="435881at2759"/>
<dbReference type="GO" id="GO:0006950">
    <property type="term" value="P:response to stress"/>
    <property type="evidence" value="ECO:0007669"/>
    <property type="project" value="UniProtKB-ARBA"/>
</dbReference>
<feature type="binding site" evidence="5">
    <location>
        <begin position="345"/>
        <end position="349"/>
    </location>
    <ligand>
        <name>FAD</name>
        <dbReference type="ChEBI" id="CHEBI:57692"/>
    </ligand>
</feature>
<dbReference type="Pfam" id="PF00875">
    <property type="entry name" value="DNA_photolyase"/>
    <property type="match status" value="1"/>
</dbReference>
<feature type="site" description="Electron transfer via tryptophanyl radical" evidence="6">
    <location>
        <position position="504"/>
    </location>
</feature>
<keyword evidence="2 5" id="KW-0285">Flavoprotein</keyword>
<feature type="region of interest" description="Disordered" evidence="7">
    <location>
        <begin position="730"/>
        <end position="869"/>
    </location>
</feature>
<dbReference type="GO" id="GO:0006139">
    <property type="term" value="P:nucleobase-containing compound metabolic process"/>
    <property type="evidence" value="ECO:0007669"/>
    <property type="project" value="UniProtKB-ARBA"/>
</dbReference>
<keyword evidence="4" id="KW-0157">Chromophore</keyword>
<dbReference type="Proteomes" id="UP000002009">
    <property type="component" value="Chromosome 7"/>
</dbReference>
<dbReference type="InParanoid" id="C1EA54"/>
<feature type="binding site" evidence="5">
    <location>
        <position position="330"/>
    </location>
    <ligand>
        <name>FAD</name>
        <dbReference type="ChEBI" id="CHEBI:57692"/>
    </ligand>
</feature>
<dbReference type="InterPro" id="IPR036134">
    <property type="entry name" value="Crypto/Photolyase_FAD-like_sf"/>
</dbReference>
<evidence type="ECO:0000256" key="5">
    <source>
        <dbReference type="PIRSR" id="PIRSR602081-1"/>
    </source>
</evidence>
<comment type="similarity">
    <text evidence="1">Belongs to the DNA photolyase class-1 family.</text>
</comment>
<feature type="compositionally biased region" description="Basic and acidic residues" evidence="7">
    <location>
        <begin position="614"/>
        <end position="629"/>
    </location>
</feature>
<gene>
    <name evidence="9" type="ORF">MICPUN_59952</name>
</gene>
<dbReference type="SUPFAM" id="SSF52425">
    <property type="entry name" value="Cryptochrome/photolyase, N-terminal domain"/>
    <property type="match status" value="1"/>
</dbReference>
<evidence type="ECO:0000256" key="2">
    <source>
        <dbReference type="ARBA" id="ARBA00022630"/>
    </source>
</evidence>
<feature type="compositionally biased region" description="Acidic residues" evidence="7">
    <location>
        <begin position="860"/>
        <end position="869"/>
    </location>
</feature>
<evidence type="ECO:0000259" key="8">
    <source>
        <dbReference type="PROSITE" id="PS51645"/>
    </source>
</evidence>
<dbReference type="SUPFAM" id="SSF48173">
    <property type="entry name" value="Cryptochrome/photolyase FAD-binding domain"/>
    <property type="match status" value="1"/>
</dbReference>
<keyword evidence="10" id="KW-1185">Reference proteome</keyword>
<protein>
    <recommendedName>
        <fullName evidence="8">Photolyase/cryptochrome alpha/beta domain-containing protein</fullName>
    </recommendedName>
</protein>
<dbReference type="STRING" id="296587.C1EA54"/>
<proteinExistence type="inferred from homology"/>